<dbReference type="OrthoDB" id="3797211at2759"/>
<dbReference type="AlphaFoldDB" id="A0A6G1IC82"/>
<keyword evidence="2" id="KW-1185">Reference proteome</keyword>
<accession>A0A6G1IC82</accession>
<name>A0A6G1IC82_9PLEO</name>
<dbReference type="EMBL" id="MU005646">
    <property type="protein sequence ID" value="KAF2675847.1"/>
    <property type="molecule type" value="Genomic_DNA"/>
</dbReference>
<evidence type="ECO:0000313" key="1">
    <source>
        <dbReference type="EMBL" id="KAF2675847.1"/>
    </source>
</evidence>
<reference evidence="1" key="1">
    <citation type="journal article" date="2020" name="Stud. Mycol.">
        <title>101 Dothideomycetes genomes: a test case for predicting lifestyles and emergence of pathogens.</title>
        <authorList>
            <person name="Haridas S."/>
            <person name="Albert R."/>
            <person name="Binder M."/>
            <person name="Bloem J."/>
            <person name="Labutti K."/>
            <person name="Salamov A."/>
            <person name="Andreopoulos B."/>
            <person name="Baker S."/>
            <person name="Barry K."/>
            <person name="Bills G."/>
            <person name="Bluhm B."/>
            <person name="Cannon C."/>
            <person name="Castanera R."/>
            <person name="Culley D."/>
            <person name="Daum C."/>
            <person name="Ezra D."/>
            <person name="Gonzalez J."/>
            <person name="Henrissat B."/>
            <person name="Kuo A."/>
            <person name="Liang C."/>
            <person name="Lipzen A."/>
            <person name="Lutzoni F."/>
            <person name="Magnuson J."/>
            <person name="Mondo S."/>
            <person name="Nolan M."/>
            <person name="Ohm R."/>
            <person name="Pangilinan J."/>
            <person name="Park H.-J."/>
            <person name="Ramirez L."/>
            <person name="Alfaro M."/>
            <person name="Sun H."/>
            <person name="Tritt A."/>
            <person name="Yoshinaga Y."/>
            <person name="Zwiers L.-H."/>
            <person name="Turgeon B."/>
            <person name="Goodwin S."/>
            <person name="Spatafora J."/>
            <person name="Crous P."/>
            <person name="Grigoriev I."/>
        </authorList>
    </citation>
    <scope>NUCLEOTIDE SEQUENCE</scope>
    <source>
        <strain evidence="1">CBS 122367</strain>
    </source>
</reference>
<dbReference type="Proteomes" id="UP000799291">
    <property type="component" value="Unassembled WGS sequence"/>
</dbReference>
<evidence type="ECO:0000313" key="2">
    <source>
        <dbReference type="Proteomes" id="UP000799291"/>
    </source>
</evidence>
<organism evidence="1 2">
    <name type="scientific">Lentithecium fluviatile CBS 122367</name>
    <dbReference type="NCBI Taxonomy" id="1168545"/>
    <lineage>
        <taxon>Eukaryota</taxon>
        <taxon>Fungi</taxon>
        <taxon>Dikarya</taxon>
        <taxon>Ascomycota</taxon>
        <taxon>Pezizomycotina</taxon>
        <taxon>Dothideomycetes</taxon>
        <taxon>Pleosporomycetidae</taxon>
        <taxon>Pleosporales</taxon>
        <taxon>Massarineae</taxon>
        <taxon>Lentitheciaceae</taxon>
        <taxon>Lentithecium</taxon>
    </lineage>
</organism>
<proteinExistence type="predicted"/>
<gene>
    <name evidence="1" type="ORF">K458DRAFT_492813</name>
</gene>
<protein>
    <submittedName>
        <fullName evidence="1">Uncharacterized protein</fullName>
    </submittedName>
</protein>
<sequence length="218" mass="24992">MLEVISDTKSAMGAARTETEVKKRSEALEPAVDNLTHFIAKNDDDLRKAADMSLDFLKQSIDKDQAIDVEIEHSWCPERRRAAEGVLQDLRQDRDNFPPNIVAEVLDEFKQRSDDPTPISAIHHNLQFNVSAFAKMLTGKKPTGYADAIQSLRRVSGERRQWKFLFDELERLRAEIAYHKQIIACLEYRHVLESLPNKESIKKKFNLTQLTTATPAWS</sequence>